<dbReference type="STRING" id="9785.ENSLAFP00000018835"/>
<evidence type="ECO:0000256" key="2">
    <source>
        <dbReference type="ARBA" id="ARBA00023054"/>
    </source>
</evidence>
<protein>
    <recommendedName>
        <fullName evidence="7">Synaptonemal complex central element protein 1 like</fullName>
    </recommendedName>
</protein>
<dbReference type="Ensembl" id="ENSLAFT00000034295.1">
    <property type="protein sequence ID" value="ENSLAFP00000018835.1"/>
    <property type="gene ID" value="ENSLAFG00000029845.1"/>
</dbReference>
<dbReference type="PANTHER" id="PTHR21731:SF1">
    <property type="entry name" value="SYNAPTONEMAL COMPLEX CENTRAL ELEMENT PROTEIN 1-LIKE"/>
    <property type="match status" value="1"/>
</dbReference>
<dbReference type="eggNOG" id="ENOG502QZY9">
    <property type="taxonomic scope" value="Eukaryota"/>
</dbReference>
<feature type="compositionally biased region" description="Basic residues" evidence="4">
    <location>
        <begin position="210"/>
        <end position="222"/>
    </location>
</feature>
<feature type="region of interest" description="Disordered" evidence="4">
    <location>
        <begin position="156"/>
        <end position="222"/>
    </location>
</feature>
<name>G3TTC7_LOXAF</name>
<reference evidence="5" key="2">
    <citation type="submission" date="2025-08" db="UniProtKB">
        <authorList>
            <consortium name="Ensembl"/>
        </authorList>
    </citation>
    <scope>IDENTIFICATION</scope>
    <source>
        <strain evidence="5">Isolate ISIS603380</strain>
    </source>
</reference>
<evidence type="ECO:0008006" key="7">
    <source>
        <dbReference type="Google" id="ProtNLM"/>
    </source>
</evidence>
<evidence type="ECO:0000256" key="1">
    <source>
        <dbReference type="ARBA" id="ARBA00010094"/>
    </source>
</evidence>
<proteinExistence type="inferred from homology"/>
<feature type="compositionally biased region" description="Gly residues" evidence="4">
    <location>
        <begin position="174"/>
        <end position="184"/>
    </location>
</feature>
<dbReference type="AlphaFoldDB" id="G3TTC7"/>
<evidence type="ECO:0000313" key="5">
    <source>
        <dbReference type="Ensembl" id="ENSLAFP00000018835.1"/>
    </source>
</evidence>
<dbReference type="Proteomes" id="UP000007646">
    <property type="component" value="Unassembled WGS sequence"/>
</dbReference>
<comment type="similarity">
    <text evidence="1">Belongs to the SYCE family.</text>
</comment>
<dbReference type="HOGENOM" id="CLU_1146884_0_0_1"/>
<dbReference type="Pfam" id="PF15233">
    <property type="entry name" value="SYCE1"/>
    <property type="match status" value="1"/>
</dbReference>
<keyword evidence="6" id="KW-1185">Reference proteome</keyword>
<dbReference type="InParanoid" id="G3TTC7"/>
<evidence type="ECO:0000256" key="3">
    <source>
        <dbReference type="ARBA" id="ARBA00023254"/>
    </source>
</evidence>
<accession>G3TTC7</accession>
<dbReference type="GO" id="GO:0007130">
    <property type="term" value="P:synaptonemal complex assembly"/>
    <property type="evidence" value="ECO:0007669"/>
    <property type="project" value="InterPro"/>
</dbReference>
<dbReference type="GO" id="GO:0000795">
    <property type="term" value="C:synaptonemal complex"/>
    <property type="evidence" value="ECO:0007669"/>
    <property type="project" value="InterPro"/>
</dbReference>
<evidence type="ECO:0000256" key="4">
    <source>
        <dbReference type="SAM" id="MobiDB-lite"/>
    </source>
</evidence>
<organism evidence="5 6">
    <name type="scientific">Loxodonta africana</name>
    <name type="common">African elephant</name>
    <dbReference type="NCBI Taxonomy" id="9785"/>
    <lineage>
        <taxon>Eukaryota</taxon>
        <taxon>Metazoa</taxon>
        <taxon>Chordata</taxon>
        <taxon>Craniata</taxon>
        <taxon>Vertebrata</taxon>
        <taxon>Euteleostomi</taxon>
        <taxon>Mammalia</taxon>
        <taxon>Eutheria</taxon>
        <taxon>Afrotheria</taxon>
        <taxon>Proboscidea</taxon>
        <taxon>Elephantidae</taxon>
        <taxon>Loxodonta</taxon>
    </lineage>
</organism>
<sequence>GQAKSSEKSEDLLAMVKKLQKAEGSLEPQIEDLINRINELQQDPAKKKASEELGEALALWEALHRELDSLNGEKVHLEEVLSKKQETLRILQLHCHKKESEVQSFSLLVIQLLTAQNKYLSIILRSQVGCQRTAGGPDGPAQGPLGISYAGAAIGPRDRCPGEQQGAAAYRGDAGAGEAGGGGAAAALAAGGSRHPTSERWAPPEPPGGHSRRVRVGRRSGR</sequence>
<dbReference type="InterPro" id="IPR026676">
    <property type="entry name" value="SYCE1"/>
</dbReference>
<dbReference type="PANTHER" id="PTHR21731">
    <property type="entry name" value="SYNAPTONEMAL COMPLEX CENTRAL ELEMENT PROTEIN 1-LIKE"/>
    <property type="match status" value="1"/>
</dbReference>
<keyword evidence="2" id="KW-0175">Coiled coil</keyword>
<reference evidence="5 6" key="1">
    <citation type="submission" date="2009-06" db="EMBL/GenBank/DDBJ databases">
        <title>The Genome Sequence of Loxodonta africana (African elephant).</title>
        <authorList>
            <person name="Di Palma F."/>
            <person name="Heiman D."/>
            <person name="Young S."/>
            <person name="Johnson J."/>
            <person name="Lander E.S."/>
            <person name="Lindblad-Toh K."/>
        </authorList>
    </citation>
    <scope>NUCLEOTIDE SEQUENCE [LARGE SCALE GENOMIC DNA]</scope>
    <source>
        <strain evidence="5 6">Isolate ISIS603380</strain>
    </source>
</reference>
<evidence type="ECO:0000313" key="6">
    <source>
        <dbReference type="Proteomes" id="UP000007646"/>
    </source>
</evidence>
<reference evidence="5" key="3">
    <citation type="submission" date="2025-09" db="UniProtKB">
        <authorList>
            <consortium name="Ensembl"/>
        </authorList>
    </citation>
    <scope>IDENTIFICATION</scope>
    <source>
        <strain evidence="5">Isolate ISIS603380</strain>
    </source>
</reference>
<keyword evidence="3" id="KW-0469">Meiosis</keyword>
<dbReference type="GeneTree" id="ENSGT00390000017352"/>